<dbReference type="Gene3D" id="1.20.1440.110">
    <property type="entry name" value="acylaminoacyl peptidase"/>
    <property type="match status" value="1"/>
</dbReference>
<dbReference type="SUPFAM" id="SSF53474">
    <property type="entry name" value="alpha/beta-Hydrolases"/>
    <property type="match status" value="1"/>
</dbReference>
<accession>A0A364L1A4</accession>
<dbReference type="Proteomes" id="UP000249363">
    <property type="component" value="Unassembled WGS sequence"/>
</dbReference>
<evidence type="ECO:0008006" key="3">
    <source>
        <dbReference type="Google" id="ProtNLM"/>
    </source>
</evidence>
<evidence type="ECO:0000313" key="2">
    <source>
        <dbReference type="Proteomes" id="UP000249363"/>
    </source>
</evidence>
<sequence>MYQLSTDPDFHFEILRVLGFAPFEGSDIGEVLIAANKIRYGDMESFHDAFNTIATQVQNLSTSIDATKNPISARNAFFRASSYFRSADFYLHGNWSDPRIYTLWDEQLAAFNSAIALLPVPVQRIVLNESGFEIPTIFYGTGIPGPRPTIIMCNGYDGSQEEMYHYIGKAVLDRGWNVITYEGPGQPTVRRDQNLGFIPEWERVLTPVVDYALTRPEVNPSAIGSLGLSFGGWLAPRAAAFEPRIAATMAIDGLYDFGPFILSQFGPEIEALFNAGNATALNSIVNGVLEDPSTKTNLRWGIQQGLWSFNCKTPFEWLRAIQSYTLEGLTQNITTPVFIGDSQNDLFFPGQAKQLADHLGDLATYRMFTNAEGAGEHCGTGAGVLQSQIVLDWFQDVIDSA</sequence>
<comment type="caution">
    <text evidence="1">The sequence shown here is derived from an EMBL/GenBank/DDBJ whole genome shotgun (WGS) entry which is preliminary data.</text>
</comment>
<keyword evidence="2" id="KW-1185">Reference proteome</keyword>
<proteinExistence type="predicted"/>
<dbReference type="GeneID" id="63794806"/>
<organism evidence="1 2">
    <name type="scientific">Talaromyces amestolkiae</name>
    <dbReference type="NCBI Taxonomy" id="1196081"/>
    <lineage>
        <taxon>Eukaryota</taxon>
        <taxon>Fungi</taxon>
        <taxon>Dikarya</taxon>
        <taxon>Ascomycota</taxon>
        <taxon>Pezizomycotina</taxon>
        <taxon>Eurotiomycetes</taxon>
        <taxon>Eurotiomycetidae</taxon>
        <taxon>Eurotiales</taxon>
        <taxon>Trichocomaceae</taxon>
        <taxon>Talaromyces</taxon>
        <taxon>Talaromyces sect. Talaromyces</taxon>
    </lineage>
</organism>
<dbReference type="PANTHER" id="PTHR22946">
    <property type="entry name" value="DIENELACTONE HYDROLASE DOMAIN-CONTAINING PROTEIN-RELATED"/>
    <property type="match status" value="1"/>
</dbReference>
<dbReference type="Gene3D" id="3.40.50.1820">
    <property type="entry name" value="alpha/beta hydrolase"/>
    <property type="match status" value="1"/>
</dbReference>
<dbReference type="RefSeq" id="XP_040734094.1">
    <property type="nucleotide sequence ID" value="XM_040878083.1"/>
</dbReference>
<dbReference type="STRING" id="1196081.A0A364L1A4"/>
<dbReference type="PANTHER" id="PTHR22946:SF12">
    <property type="entry name" value="CONIDIAL PIGMENT BIOSYNTHESIS PROTEIN AYG1 (AFU_ORTHOLOGUE AFUA_2G17550)"/>
    <property type="match status" value="1"/>
</dbReference>
<evidence type="ECO:0000313" key="1">
    <source>
        <dbReference type="EMBL" id="RAO69578.1"/>
    </source>
</evidence>
<gene>
    <name evidence="1" type="ORF">BHQ10_005590</name>
</gene>
<dbReference type="AlphaFoldDB" id="A0A364L1A4"/>
<name>A0A364L1A4_TALAM</name>
<reference evidence="1 2" key="1">
    <citation type="journal article" date="2017" name="Biotechnol. Biofuels">
        <title>Differential beta-glucosidase expression as a function of carbon source availability in Talaromyces amestolkiae: a genomic and proteomic approach.</title>
        <authorList>
            <person name="de Eugenio L.I."/>
            <person name="Mendez-Liter J.A."/>
            <person name="Nieto-Dominguez M."/>
            <person name="Alonso L."/>
            <person name="Gil-Munoz J."/>
            <person name="Barriuso J."/>
            <person name="Prieto A."/>
            <person name="Martinez M.J."/>
        </authorList>
    </citation>
    <scope>NUCLEOTIDE SEQUENCE [LARGE SCALE GENOMIC DNA]</scope>
    <source>
        <strain evidence="1 2">CIB</strain>
    </source>
</reference>
<dbReference type="InterPro" id="IPR029058">
    <property type="entry name" value="AB_hydrolase_fold"/>
</dbReference>
<protein>
    <recommendedName>
        <fullName evidence="3">AB hydrolase-1 domain-containing protein</fullName>
    </recommendedName>
</protein>
<dbReference type="OrthoDB" id="249703at2759"/>
<dbReference type="InterPro" id="IPR050261">
    <property type="entry name" value="FrsA_esterase"/>
</dbReference>
<dbReference type="EMBL" id="MIKG01000010">
    <property type="protein sequence ID" value="RAO69578.1"/>
    <property type="molecule type" value="Genomic_DNA"/>
</dbReference>